<name>A0ABP7GH57_9ACTN</name>
<evidence type="ECO:0000256" key="2">
    <source>
        <dbReference type="SAM" id="SignalP"/>
    </source>
</evidence>
<feature type="region of interest" description="Disordered" evidence="1">
    <location>
        <begin position="248"/>
        <end position="365"/>
    </location>
</feature>
<dbReference type="PROSITE" id="PS51257">
    <property type="entry name" value="PROKAR_LIPOPROTEIN"/>
    <property type="match status" value="1"/>
</dbReference>
<accession>A0ABP7GH57</accession>
<evidence type="ECO:0000313" key="5">
    <source>
        <dbReference type="Proteomes" id="UP001499884"/>
    </source>
</evidence>
<feature type="compositionally biased region" description="Low complexity" evidence="1">
    <location>
        <begin position="302"/>
        <end position="318"/>
    </location>
</feature>
<dbReference type="Proteomes" id="UP001499884">
    <property type="component" value="Unassembled WGS sequence"/>
</dbReference>
<evidence type="ECO:0000313" key="4">
    <source>
        <dbReference type="EMBL" id="GAA3764205.1"/>
    </source>
</evidence>
<feature type="region of interest" description="Disordered" evidence="1">
    <location>
        <begin position="53"/>
        <end position="89"/>
    </location>
</feature>
<evidence type="ECO:0000259" key="3">
    <source>
        <dbReference type="Pfam" id="PF20568"/>
    </source>
</evidence>
<dbReference type="InterPro" id="IPR046704">
    <property type="entry name" value="DUF6777"/>
</dbReference>
<evidence type="ECO:0000256" key="1">
    <source>
        <dbReference type="SAM" id="MobiDB-lite"/>
    </source>
</evidence>
<proteinExistence type="predicted"/>
<gene>
    <name evidence="4" type="ORF">GCM10023082_66510</name>
</gene>
<organism evidence="4 5">
    <name type="scientific">Streptomyces tremellae</name>
    <dbReference type="NCBI Taxonomy" id="1124239"/>
    <lineage>
        <taxon>Bacteria</taxon>
        <taxon>Bacillati</taxon>
        <taxon>Actinomycetota</taxon>
        <taxon>Actinomycetes</taxon>
        <taxon>Kitasatosporales</taxon>
        <taxon>Streptomycetaceae</taxon>
        <taxon>Streptomyces</taxon>
    </lineage>
</organism>
<feature type="chain" id="PRO_5045393160" description="DUF6777 domain-containing protein" evidence="2">
    <location>
        <begin position="23"/>
        <end position="365"/>
    </location>
</feature>
<feature type="domain" description="DUF6777" evidence="3">
    <location>
        <begin position="91"/>
        <end position="253"/>
    </location>
</feature>
<feature type="signal peptide" evidence="2">
    <location>
        <begin position="1"/>
        <end position="22"/>
    </location>
</feature>
<dbReference type="Pfam" id="PF20568">
    <property type="entry name" value="DUF6777"/>
    <property type="match status" value="1"/>
</dbReference>
<comment type="caution">
    <text evidence="4">The sequence shown here is derived from an EMBL/GenBank/DDBJ whole genome shotgun (WGS) entry which is preliminary data.</text>
</comment>
<keyword evidence="5" id="KW-1185">Reference proteome</keyword>
<reference evidence="5" key="1">
    <citation type="journal article" date="2019" name="Int. J. Syst. Evol. Microbiol.">
        <title>The Global Catalogue of Microorganisms (GCM) 10K type strain sequencing project: providing services to taxonomists for standard genome sequencing and annotation.</title>
        <authorList>
            <consortium name="The Broad Institute Genomics Platform"/>
            <consortium name="The Broad Institute Genome Sequencing Center for Infectious Disease"/>
            <person name="Wu L."/>
            <person name="Ma J."/>
        </authorList>
    </citation>
    <scope>NUCLEOTIDE SEQUENCE [LARGE SCALE GENOMIC DNA]</scope>
    <source>
        <strain evidence="5">JCM 30846</strain>
    </source>
</reference>
<dbReference type="RefSeq" id="WP_345655821.1">
    <property type="nucleotide sequence ID" value="NZ_BAABEP010000116.1"/>
</dbReference>
<protein>
    <recommendedName>
        <fullName evidence="3">DUF6777 domain-containing protein</fullName>
    </recommendedName>
</protein>
<sequence>MRSPIRRRAAALAALCTGAVLAAGCADGAGAEGAASVRSLVFLPAGAHGPDPFTPSTVADASTARPSAPASGEGTGTGKAAGAVGAGGRARTLPGTTPGVYAGVQGLSSCDVERQVRLLTQDKARATAFAEAARTGSTRVPDYLRGLTPVVLRADTRVTGHGYRDGAPTAYQAVLQAGTAVLADDRGVPRVRCSCGNPLGPAVAMEGSVSHRGTAWDGYRPDRVLVISPAPRRTGRLTVVNSADNTWMERATGTDGDEDGVPAALPPYSPDADLFDPRQVAPADPALPDPTGEPTRAPSPEPTGSAAPSGPAEPSAPTGTATGGPDVPRPPDEQAAAGGGARGGHPLPAVPDDSALLIGPVNTPG</sequence>
<feature type="compositionally biased region" description="Gly residues" evidence="1">
    <location>
        <begin position="73"/>
        <end position="88"/>
    </location>
</feature>
<keyword evidence="2" id="KW-0732">Signal</keyword>
<dbReference type="EMBL" id="BAABEP010000116">
    <property type="protein sequence ID" value="GAA3764205.1"/>
    <property type="molecule type" value="Genomic_DNA"/>
</dbReference>